<name>A0AAV0ZS49_VICFA</name>
<proteinExistence type="predicted"/>
<dbReference type="AlphaFoldDB" id="A0AAV0ZS49"/>
<gene>
    <name evidence="2" type="ORF">VFH_II242840</name>
</gene>
<sequence length="106" mass="12223">MNVSLISYGSFPLFRTSSTILLTLLPTMCQYFWKKRASRPGASRTNVHTTFCCHHSPSLEQLCKFPVYLKWKRKRKYPQNKLKGLIHTSPTLSTTPPSYHTTCKSN</sequence>
<feature type="region of interest" description="Disordered" evidence="1">
    <location>
        <begin position="87"/>
        <end position="106"/>
    </location>
</feature>
<feature type="compositionally biased region" description="Low complexity" evidence="1">
    <location>
        <begin position="88"/>
        <end position="106"/>
    </location>
</feature>
<evidence type="ECO:0000313" key="3">
    <source>
        <dbReference type="Proteomes" id="UP001157006"/>
    </source>
</evidence>
<evidence type="ECO:0000313" key="2">
    <source>
        <dbReference type="EMBL" id="CAI8600832.1"/>
    </source>
</evidence>
<reference evidence="2 3" key="1">
    <citation type="submission" date="2023-01" db="EMBL/GenBank/DDBJ databases">
        <authorList>
            <person name="Kreplak J."/>
        </authorList>
    </citation>
    <scope>NUCLEOTIDE SEQUENCE [LARGE SCALE GENOMIC DNA]</scope>
</reference>
<evidence type="ECO:0000256" key="1">
    <source>
        <dbReference type="SAM" id="MobiDB-lite"/>
    </source>
</evidence>
<accession>A0AAV0ZS49</accession>
<dbReference type="Proteomes" id="UP001157006">
    <property type="component" value="Chromosome 2"/>
</dbReference>
<dbReference type="EMBL" id="OX451737">
    <property type="protein sequence ID" value="CAI8600832.1"/>
    <property type="molecule type" value="Genomic_DNA"/>
</dbReference>
<keyword evidence="3" id="KW-1185">Reference proteome</keyword>
<protein>
    <submittedName>
        <fullName evidence="2">Uncharacterized protein</fullName>
    </submittedName>
</protein>
<organism evidence="2 3">
    <name type="scientific">Vicia faba</name>
    <name type="common">Broad bean</name>
    <name type="synonym">Faba vulgaris</name>
    <dbReference type="NCBI Taxonomy" id="3906"/>
    <lineage>
        <taxon>Eukaryota</taxon>
        <taxon>Viridiplantae</taxon>
        <taxon>Streptophyta</taxon>
        <taxon>Embryophyta</taxon>
        <taxon>Tracheophyta</taxon>
        <taxon>Spermatophyta</taxon>
        <taxon>Magnoliopsida</taxon>
        <taxon>eudicotyledons</taxon>
        <taxon>Gunneridae</taxon>
        <taxon>Pentapetalae</taxon>
        <taxon>rosids</taxon>
        <taxon>fabids</taxon>
        <taxon>Fabales</taxon>
        <taxon>Fabaceae</taxon>
        <taxon>Papilionoideae</taxon>
        <taxon>50 kb inversion clade</taxon>
        <taxon>NPAAA clade</taxon>
        <taxon>Hologalegina</taxon>
        <taxon>IRL clade</taxon>
        <taxon>Fabeae</taxon>
        <taxon>Vicia</taxon>
    </lineage>
</organism>